<comment type="similarity">
    <text evidence="1 2">Belongs to the UPF0125 (RnfH) family.</text>
</comment>
<organism evidence="3 4">
    <name type="scientific">Lysobacter daejeonensis GH1-9</name>
    <dbReference type="NCBI Taxonomy" id="1385517"/>
    <lineage>
        <taxon>Bacteria</taxon>
        <taxon>Pseudomonadati</taxon>
        <taxon>Pseudomonadota</taxon>
        <taxon>Gammaproteobacteria</taxon>
        <taxon>Lysobacterales</taxon>
        <taxon>Lysobacteraceae</taxon>
        <taxon>Aerolutibacter</taxon>
    </lineage>
</organism>
<dbReference type="EMBL" id="AVPU01000001">
    <property type="protein sequence ID" value="KGM56180.1"/>
    <property type="molecule type" value="Genomic_DNA"/>
</dbReference>
<dbReference type="Proteomes" id="UP000029998">
    <property type="component" value="Unassembled WGS sequence"/>
</dbReference>
<name>A0A0A0F0Q6_9GAMM</name>
<evidence type="ECO:0000313" key="4">
    <source>
        <dbReference type="Proteomes" id="UP000029998"/>
    </source>
</evidence>
<dbReference type="HAMAP" id="MF_00460">
    <property type="entry name" value="UPF0125_RnfH"/>
    <property type="match status" value="1"/>
</dbReference>
<evidence type="ECO:0000256" key="2">
    <source>
        <dbReference type="HAMAP-Rule" id="MF_00460"/>
    </source>
</evidence>
<gene>
    <name evidence="3" type="ORF">N800_08160</name>
</gene>
<dbReference type="PANTHER" id="PTHR37483">
    <property type="entry name" value="UPF0125 PROTEIN RATB"/>
    <property type="match status" value="1"/>
</dbReference>
<evidence type="ECO:0000313" key="3">
    <source>
        <dbReference type="EMBL" id="KGM56180.1"/>
    </source>
</evidence>
<dbReference type="SUPFAM" id="SSF54285">
    <property type="entry name" value="MoaD/ThiS"/>
    <property type="match status" value="1"/>
</dbReference>
<dbReference type="RefSeq" id="WP_036133310.1">
    <property type="nucleotide sequence ID" value="NZ_AVPU01000001.1"/>
</dbReference>
<dbReference type="InterPro" id="IPR005346">
    <property type="entry name" value="RnfH"/>
</dbReference>
<dbReference type="InterPro" id="IPR016155">
    <property type="entry name" value="Mopterin_synth/thiamin_S_b"/>
</dbReference>
<reference evidence="3 4" key="1">
    <citation type="submission" date="2013-08" db="EMBL/GenBank/DDBJ databases">
        <title>Genome sequencing of Lysobacter.</title>
        <authorList>
            <person name="Zhang S."/>
            <person name="Wang G."/>
        </authorList>
    </citation>
    <scope>NUCLEOTIDE SEQUENCE [LARGE SCALE GENOMIC DNA]</scope>
    <source>
        <strain evidence="3 4">GH1-9</strain>
    </source>
</reference>
<protein>
    <recommendedName>
        <fullName evidence="2">UPF0125 protein N800_08160</fullName>
    </recommendedName>
</protein>
<dbReference type="PANTHER" id="PTHR37483:SF1">
    <property type="entry name" value="UPF0125 PROTEIN RATB"/>
    <property type="match status" value="1"/>
</dbReference>
<dbReference type="STRING" id="1385517.N800_08160"/>
<evidence type="ECO:0000256" key="1">
    <source>
        <dbReference type="ARBA" id="ARBA00010645"/>
    </source>
</evidence>
<dbReference type="InterPro" id="IPR037021">
    <property type="entry name" value="RnfH_sf"/>
</dbReference>
<accession>A0A0A0F0Q6</accession>
<dbReference type="Pfam" id="PF03658">
    <property type="entry name" value="Ub-RnfH"/>
    <property type="match status" value="1"/>
</dbReference>
<comment type="caution">
    <text evidence="3">The sequence shown here is derived from an EMBL/GenBank/DDBJ whole genome shotgun (WGS) entry which is preliminary data.</text>
</comment>
<keyword evidence="4" id="KW-1185">Reference proteome</keyword>
<dbReference type="Gene3D" id="3.10.20.280">
    <property type="entry name" value="RnfH-like"/>
    <property type="match status" value="1"/>
</dbReference>
<sequence>MKVQVVRAWPRRHEAAEVSLAPGSCVRDAVSAAGWAADAEVTGYAVFGAKVSLDAILVDGDRVELLRALTVDPKVARRKRAEARPIKKR</sequence>
<dbReference type="eggNOG" id="COG2914">
    <property type="taxonomic scope" value="Bacteria"/>
</dbReference>
<dbReference type="AlphaFoldDB" id="A0A0A0F0Q6"/>
<proteinExistence type="inferred from homology"/>